<dbReference type="Proteomes" id="UP000285794">
    <property type="component" value="Unassembled WGS sequence"/>
</dbReference>
<dbReference type="RefSeq" id="WP_125030293.1">
    <property type="nucleotide sequence ID" value="NZ_JAPXVP010000006.1"/>
</dbReference>
<comment type="caution">
    <text evidence="3">The sequence shown here is derived from an EMBL/GenBank/DDBJ whole genome shotgun (WGS) entry which is preliminary data.</text>
</comment>
<keyword evidence="4" id="KW-1185">Reference proteome</keyword>
<name>A0A425Y250_9BACT</name>
<organism evidence="3 4">
    <name type="scientific">Ancylomarina euxinus</name>
    <dbReference type="NCBI Taxonomy" id="2283627"/>
    <lineage>
        <taxon>Bacteria</taxon>
        <taxon>Pseudomonadati</taxon>
        <taxon>Bacteroidota</taxon>
        <taxon>Bacteroidia</taxon>
        <taxon>Marinilabiliales</taxon>
        <taxon>Marinifilaceae</taxon>
        <taxon>Ancylomarina</taxon>
    </lineage>
</organism>
<dbReference type="Pfam" id="PF00723">
    <property type="entry name" value="Glyco_hydro_15"/>
    <property type="match status" value="1"/>
</dbReference>
<dbReference type="Gene3D" id="1.50.10.10">
    <property type="match status" value="1"/>
</dbReference>
<dbReference type="AlphaFoldDB" id="A0A425Y250"/>
<evidence type="ECO:0000313" key="4">
    <source>
        <dbReference type="Proteomes" id="UP000285794"/>
    </source>
</evidence>
<dbReference type="GO" id="GO:0005975">
    <property type="term" value="P:carbohydrate metabolic process"/>
    <property type="evidence" value="ECO:0007669"/>
    <property type="project" value="InterPro"/>
</dbReference>
<dbReference type="PANTHER" id="PTHR31616:SF2">
    <property type="entry name" value="GH15-LIKE DOMAIN-CONTAINING PROTEIN"/>
    <property type="match status" value="1"/>
</dbReference>
<evidence type="ECO:0000259" key="1">
    <source>
        <dbReference type="Pfam" id="PF00723"/>
    </source>
</evidence>
<feature type="domain" description="Trehalase-like N-terminal" evidence="2">
    <location>
        <begin position="8"/>
        <end position="133"/>
    </location>
</feature>
<proteinExistence type="predicted"/>
<dbReference type="GO" id="GO:0004553">
    <property type="term" value="F:hydrolase activity, hydrolyzing O-glycosyl compounds"/>
    <property type="evidence" value="ECO:0007669"/>
    <property type="project" value="TreeGrafter"/>
</dbReference>
<dbReference type="SUPFAM" id="SSF48208">
    <property type="entry name" value="Six-hairpin glycosidases"/>
    <property type="match status" value="1"/>
</dbReference>
<dbReference type="EMBL" id="QQWG01000006">
    <property type="protein sequence ID" value="RRG22065.1"/>
    <property type="molecule type" value="Genomic_DNA"/>
</dbReference>
<sequence length="603" mass="70653">MENLNYGVVGNCRSAALISEKGSLDWLCLPQFDSSSAFAKILDKEKGGSFEIIPEKLIRSVQYYKKNTNILHTRFICKDGIFELVDFMPRYITENNDYYSPPDLVRYFKHIKGKPTFRIHYNPKLDYARNHTQNKYAQFDFIKSYTTSGTYDSLYLYTSFNCHSILNHDIICLEKHEFCLVSYNQKLLKQTDERIYLILQRTKTYWLNWSEKTKIHPKYKDEINRSALVLKLLNYQKSGAILAAITTSLPETIGEVRNWDYRFCWIRDGSMVVKILTQLGHYKVAQRYLDFIMDIIPEKKEKVQIMYGINGEKKLSEYELDHLAGYEGSKPVRVGNAAYKQKQNDIYGILLDLIHQQFELFENSLEHTEELCTIVRSIVNVVDENWRKPDRGIWEIRGKSLHFTFSKVMCWVAFDRAVKISKLLKSDYYVNKWTPLRDAVKEDIMNNAWSEKKQAFTQHYGSDDLDASVLLMENYGFIEATDQKYISTVLTIQKELEHDGLMFRYKNQDDFGTPKSAFTICSFWLINSLFKIGRKKEAKDKFDILMSYSNHLGLFSEDIDFDTKRMLGNFPQAYSHLAIIETAINFSEDEDEKPEGLIEQLNL</sequence>
<protein>
    <submittedName>
        <fullName evidence="3">Glycoside hydrolase family 15 protein</fullName>
    </submittedName>
</protein>
<accession>A0A425Y250</accession>
<dbReference type="InterPro" id="IPR045582">
    <property type="entry name" value="Trehalase-like_N"/>
</dbReference>
<feature type="domain" description="GH15-like" evidence="1">
    <location>
        <begin position="219"/>
        <end position="530"/>
    </location>
</feature>
<dbReference type="InterPro" id="IPR008928">
    <property type="entry name" value="6-hairpin_glycosidase_sf"/>
</dbReference>
<keyword evidence="3" id="KW-0378">Hydrolase</keyword>
<evidence type="ECO:0000259" key="2">
    <source>
        <dbReference type="Pfam" id="PF19291"/>
    </source>
</evidence>
<dbReference type="Pfam" id="PF19291">
    <property type="entry name" value="TREH_N"/>
    <property type="match status" value="1"/>
</dbReference>
<dbReference type="PANTHER" id="PTHR31616">
    <property type="entry name" value="TREHALASE"/>
    <property type="match status" value="1"/>
</dbReference>
<dbReference type="OrthoDB" id="3902805at2"/>
<dbReference type="InterPro" id="IPR011613">
    <property type="entry name" value="GH15-like"/>
</dbReference>
<dbReference type="InterPro" id="IPR012341">
    <property type="entry name" value="6hp_glycosidase-like_sf"/>
</dbReference>
<evidence type="ECO:0000313" key="3">
    <source>
        <dbReference type="EMBL" id="RRG22065.1"/>
    </source>
</evidence>
<reference evidence="3 4" key="1">
    <citation type="submission" date="2018-07" db="EMBL/GenBank/DDBJ databases">
        <title>Draft genome sequence of Ancylomarina sp. M1P.</title>
        <authorList>
            <person name="Yadav S."/>
            <person name="Villanueva L."/>
            <person name="Damste J.S.S."/>
        </authorList>
    </citation>
    <scope>NUCLEOTIDE SEQUENCE [LARGE SCALE GENOMIC DNA]</scope>
    <source>
        <strain evidence="3 4">M1P</strain>
    </source>
</reference>
<gene>
    <name evidence="3" type="ORF">DWB61_07560</name>
</gene>